<protein>
    <recommendedName>
        <fullName evidence="2">DUF6318 domain-containing protein</fullName>
    </recommendedName>
</protein>
<reference evidence="3 4" key="1">
    <citation type="submission" date="2013-08" db="EMBL/GenBank/DDBJ databases">
        <authorList>
            <person name="Weinstock G."/>
            <person name="Sodergren E."/>
            <person name="Wylie T."/>
            <person name="Fulton L."/>
            <person name="Fulton R."/>
            <person name="Fronick C."/>
            <person name="O'Laughlin M."/>
            <person name="Godfrey J."/>
            <person name="Miner T."/>
            <person name="Herter B."/>
            <person name="Appelbaum E."/>
            <person name="Cordes M."/>
            <person name="Lek S."/>
            <person name="Wollam A."/>
            <person name="Pepin K.H."/>
            <person name="Palsikar V.B."/>
            <person name="Mitreva M."/>
            <person name="Wilson R.K."/>
        </authorList>
    </citation>
    <scope>NUCLEOTIDE SEQUENCE [LARGE SCALE GENOMIC DNA]</scope>
    <source>
        <strain evidence="3 4">F0184</strain>
    </source>
</reference>
<feature type="domain" description="DUF6318" evidence="2">
    <location>
        <begin position="96"/>
        <end position="249"/>
    </location>
</feature>
<dbReference type="Proteomes" id="UP000017174">
    <property type="component" value="Unassembled WGS sequence"/>
</dbReference>
<dbReference type="PATRIC" id="fig|888019.4.peg.553"/>
<gene>
    <name evidence="3" type="ORF">HMPREF0742_00646</name>
</gene>
<feature type="region of interest" description="Disordered" evidence="1">
    <location>
        <begin position="42"/>
        <end position="91"/>
    </location>
</feature>
<feature type="compositionally biased region" description="Low complexity" evidence="1">
    <location>
        <begin position="49"/>
        <end position="76"/>
    </location>
</feature>
<dbReference type="InterPro" id="IPR046281">
    <property type="entry name" value="DUF6318"/>
</dbReference>
<evidence type="ECO:0000313" key="3">
    <source>
        <dbReference type="EMBL" id="ERT67046.1"/>
    </source>
</evidence>
<dbReference type="Pfam" id="PF19843">
    <property type="entry name" value="DUF6318"/>
    <property type="match status" value="1"/>
</dbReference>
<dbReference type="AlphaFoldDB" id="U7V679"/>
<organism evidence="3 4">
    <name type="scientific">Rothia aeria F0184</name>
    <dbReference type="NCBI Taxonomy" id="888019"/>
    <lineage>
        <taxon>Bacteria</taxon>
        <taxon>Bacillati</taxon>
        <taxon>Actinomycetota</taxon>
        <taxon>Actinomycetes</taxon>
        <taxon>Micrococcales</taxon>
        <taxon>Micrococcaceae</taxon>
        <taxon>Rothia</taxon>
    </lineage>
</organism>
<accession>U7V679</accession>
<evidence type="ECO:0000313" key="4">
    <source>
        <dbReference type="Proteomes" id="UP000017174"/>
    </source>
</evidence>
<evidence type="ECO:0000256" key="1">
    <source>
        <dbReference type="SAM" id="MobiDB-lite"/>
    </source>
</evidence>
<name>U7V679_9MICC</name>
<comment type="caution">
    <text evidence="3">The sequence shown here is derived from an EMBL/GenBank/DDBJ whole genome shotgun (WGS) entry which is preliminary data.</text>
</comment>
<sequence>MLMKERTPVIVEPNADRIIPRRRALLLAGVGLGSLGLAACGGENKAAEQESSSSSSASETSQDSGSASPSASGEASNTPDPSFSKGYSGGEKAPEGKYVMADYRGPAQNVRVPARPDESYKVNSVEGLKKSVFAWVEWRNYAVQTGDFDVARQFVSNEFTEEIERYDYYTKLYQEGGWIIDGLKVFEFHGDDPVMKDDGTYLWEFYLKWIKQINVQGNGEWDPSENKRHDDDTFYLHIRHADSGWKIVGLSPLTSAKDTSQEKE</sequence>
<evidence type="ECO:0000259" key="2">
    <source>
        <dbReference type="Pfam" id="PF19843"/>
    </source>
</evidence>
<dbReference type="EMBL" id="AXZG01000016">
    <property type="protein sequence ID" value="ERT67046.1"/>
    <property type="molecule type" value="Genomic_DNA"/>
</dbReference>
<proteinExistence type="predicted"/>
<dbReference type="HOGENOM" id="CLU_1151141_0_0_11"/>